<evidence type="ECO:0000259" key="5">
    <source>
        <dbReference type="PROSITE" id="PS50977"/>
    </source>
</evidence>
<dbReference type="Gene3D" id="1.10.10.60">
    <property type="entry name" value="Homeodomain-like"/>
    <property type="match status" value="1"/>
</dbReference>
<dbReference type="PRINTS" id="PR00455">
    <property type="entry name" value="HTHTETR"/>
</dbReference>
<comment type="caution">
    <text evidence="6">The sequence shown here is derived from an EMBL/GenBank/DDBJ whole genome shotgun (WGS) entry which is preliminary data.</text>
</comment>
<name>A0A372JG75_9ACTN</name>
<dbReference type="GO" id="GO:0045892">
    <property type="term" value="P:negative regulation of DNA-templated transcription"/>
    <property type="evidence" value="ECO:0007669"/>
    <property type="project" value="UniProtKB-ARBA"/>
</dbReference>
<dbReference type="GO" id="GO:0003700">
    <property type="term" value="F:DNA-binding transcription factor activity"/>
    <property type="evidence" value="ECO:0007669"/>
    <property type="project" value="TreeGrafter"/>
</dbReference>
<dbReference type="Pfam" id="PF00440">
    <property type="entry name" value="TetR_N"/>
    <property type="match status" value="1"/>
</dbReference>
<dbReference type="RefSeq" id="WP_117359652.1">
    <property type="nucleotide sequence ID" value="NZ_QURH01000611.1"/>
</dbReference>
<dbReference type="PANTHER" id="PTHR30055">
    <property type="entry name" value="HTH-TYPE TRANSCRIPTIONAL REGULATOR RUTR"/>
    <property type="match status" value="1"/>
</dbReference>
<evidence type="ECO:0000256" key="4">
    <source>
        <dbReference type="PROSITE-ProRule" id="PRU00335"/>
    </source>
</evidence>
<dbReference type="EMBL" id="QURH01000611">
    <property type="protein sequence ID" value="RFU39013.1"/>
    <property type="molecule type" value="Genomic_DNA"/>
</dbReference>
<dbReference type="FunFam" id="1.10.10.60:FF:000141">
    <property type="entry name" value="TetR family transcriptional regulator"/>
    <property type="match status" value="1"/>
</dbReference>
<keyword evidence="3" id="KW-0804">Transcription</keyword>
<evidence type="ECO:0000256" key="1">
    <source>
        <dbReference type="ARBA" id="ARBA00023015"/>
    </source>
</evidence>
<reference evidence="6 7" key="1">
    <citation type="submission" date="2018-08" db="EMBL/GenBank/DDBJ databases">
        <title>Actinomadura jelena sp. nov., a novel Actinomycete isolated from soil in Chad.</title>
        <authorList>
            <person name="Shi L."/>
        </authorList>
    </citation>
    <scope>NUCLEOTIDE SEQUENCE [LARGE SCALE GENOMIC DNA]</scope>
    <source>
        <strain evidence="6 7">NEAU-G17</strain>
    </source>
</reference>
<dbReference type="InterPro" id="IPR001647">
    <property type="entry name" value="HTH_TetR"/>
</dbReference>
<dbReference type="InterPro" id="IPR009057">
    <property type="entry name" value="Homeodomain-like_sf"/>
</dbReference>
<dbReference type="SUPFAM" id="SSF46689">
    <property type="entry name" value="Homeodomain-like"/>
    <property type="match status" value="1"/>
</dbReference>
<evidence type="ECO:0000256" key="3">
    <source>
        <dbReference type="ARBA" id="ARBA00023163"/>
    </source>
</evidence>
<dbReference type="PROSITE" id="PS50977">
    <property type="entry name" value="HTH_TETR_2"/>
    <property type="match status" value="1"/>
</dbReference>
<evidence type="ECO:0000313" key="6">
    <source>
        <dbReference type="EMBL" id="RFU39013.1"/>
    </source>
</evidence>
<proteinExistence type="predicted"/>
<keyword evidence="1" id="KW-0805">Transcription regulation</keyword>
<dbReference type="OrthoDB" id="9796019at2"/>
<dbReference type="InterPro" id="IPR050109">
    <property type="entry name" value="HTH-type_TetR-like_transc_reg"/>
</dbReference>
<evidence type="ECO:0000313" key="7">
    <source>
        <dbReference type="Proteomes" id="UP000261811"/>
    </source>
</evidence>
<feature type="DNA-binding region" description="H-T-H motif" evidence="4">
    <location>
        <begin position="36"/>
        <end position="55"/>
    </location>
</feature>
<evidence type="ECO:0000256" key="2">
    <source>
        <dbReference type="ARBA" id="ARBA00023125"/>
    </source>
</evidence>
<dbReference type="InterPro" id="IPR011075">
    <property type="entry name" value="TetR_C"/>
</dbReference>
<keyword evidence="2 4" id="KW-0238">DNA-binding</keyword>
<dbReference type="Proteomes" id="UP000261811">
    <property type="component" value="Unassembled WGS sequence"/>
</dbReference>
<dbReference type="GO" id="GO:0000976">
    <property type="term" value="F:transcription cis-regulatory region binding"/>
    <property type="evidence" value="ECO:0007669"/>
    <property type="project" value="TreeGrafter"/>
</dbReference>
<dbReference type="Pfam" id="PF16859">
    <property type="entry name" value="TetR_C_11"/>
    <property type="match status" value="1"/>
</dbReference>
<accession>A0A372JG75</accession>
<dbReference type="AlphaFoldDB" id="A0A372JG75"/>
<dbReference type="SUPFAM" id="SSF48498">
    <property type="entry name" value="Tetracyclin repressor-like, C-terminal domain"/>
    <property type="match status" value="1"/>
</dbReference>
<dbReference type="InterPro" id="IPR036271">
    <property type="entry name" value="Tet_transcr_reg_TetR-rel_C_sf"/>
</dbReference>
<sequence>MTTEPANPRYRNERSHKAILEAALKLCLEQGFARTSMDAIAREAGVGKQTIYRWWPSKAAVLVEAIDRQSAPATRVADTGDVRADLREQMVAVAQYFSSTQSTTYREVIGAAQSDPAAGRAVLDTLVGPRVQDCRRRLERAQREGQIRSDAALDDVVELLYAPLYYRLLLGTRPTSPEQVDAILDVVFDGLRPRDPDASSTDG</sequence>
<gene>
    <name evidence="6" type="ORF">DZF91_24655</name>
</gene>
<organism evidence="6 7">
    <name type="scientific">Actinomadura logoneensis</name>
    <dbReference type="NCBI Taxonomy" id="2293572"/>
    <lineage>
        <taxon>Bacteria</taxon>
        <taxon>Bacillati</taxon>
        <taxon>Actinomycetota</taxon>
        <taxon>Actinomycetes</taxon>
        <taxon>Streptosporangiales</taxon>
        <taxon>Thermomonosporaceae</taxon>
        <taxon>Actinomadura</taxon>
    </lineage>
</organism>
<keyword evidence="7" id="KW-1185">Reference proteome</keyword>
<dbReference type="Gene3D" id="1.10.357.10">
    <property type="entry name" value="Tetracycline Repressor, domain 2"/>
    <property type="match status" value="1"/>
</dbReference>
<feature type="domain" description="HTH tetR-type" evidence="5">
    <location>
        <begin position="13"/>
        <end position="73"/>
    </location>
</feature>
<dbReference type="PANTHER" id="PTHR30055:SF148">
    <property type="entry name" value="TETR-FAMILY TRANSCRIPTIONAL REGULATOR"/>
    <property type="match status" value="1"/>
</dbReference>
<protein>
    <submittedName>
        <fullName evidence="6">TetR/AcrR family transcriptional regulator</fullName>
    </submittedName>
</protein>